<dbReference type="EMBL" id="BAAANO010000051">
    <property type="protein sequence ID" value="GAA2016447.1"/>
    <property type="molecule type" value="Genomic_DNA"/>
</dbReference>
<keyword evidence="2" id="KW-1185">Reference proteome</keyword>
<comment type="caution">
    <text evidence="1">The sequence shown here is derived from an EMBL/GenBank/DDBJ whole genome shotgun (WGS) entry which is preliminary data.</text>
</comment>
<accession>A0ABN2TPI0</accession>
<evidence type="ECO:0008006" key="3">
    <source>
        <dbReference type="Google" id="ProtNLM"/>
    </source>
</evidence>
<reference evidence="1 2" key="1">
    <citation type="journal article" date="2019" name="Int. J. Syst. Evol. Microbiol.">
        <title>The Global Catalogue of Microorganisms (GCM) 10K type strain sequencing project: providing services to taxonomists for standard genome sequencing and annotation.</title>
        <authorList>
            <consortium name="The Broad Institute Genomics Platform"/>
            <consortium name="The Broad Institute Genome Sequencing Center for Infectious Disease"/>
            <person name="Wu L."/>
            <person name="Ma J."/>
        </authorList>
    </citation>
    <scope>NUCLEOTIDE SEQUENCE [LARGE SCALE GENOMIC DNA]</scope>
    <source>
        <strain evidence="1 2">JCM 14546</strain>
    </source>
</reference>
<dbReference type="SUPFAM" id="SSF52540">
    <property type="entry name" value="P-loop containing nucleoside triphosphate hydrolases"/>
    <property type="match status" value="1"/>
</dbReference>
<dbReference type="InterPro" id="IPR027417">
    <property type="entry name" value="P-loop_NTPase"/>
</dbReference>
<organism evidence="1 2">
    <name type="scientific">Brevibacterium samyangense</name>
    <dbReference type="NCBI Taxonomy" id="366888"/>
    <lineage>
        <taxon>Bacteria</taxon>
        <taxon>Bacillati</taxon>
        <taxon>Actinomycetota</taxon>
        <taxon>Actinomycetes</taxon>
        <taxon>Micrococcales</taxon>
        <taxon>Brevibacteriaceae</taxon>
        <taxon>Brevibacterium</taxon>
    </lineage>
</organism>
<gene>
    <name evidence="1" type="ORF">GCM10009755_29960</name>
</gene>
<protein>
    <recommendedName>
        <fullName evidence="3">Sulfotransferase family protein</fullName>
    </recommendedName>
</protein>
<name>A0ABN2TPI0_9MICO</name>
<sequence length="362" mass="41176">MKKRLFIHLGTGKTGTTAIQRFLTENDDWLATNHRIQYATTERHNFNHHNLCTNYLRGESDNNSRVIHGLRDLLEEITTSDYETFVISSEYFPGVTPEEIAHVYAQELLDTIELNTIVYFRRQDDFAESWHAQIVKAGSPGWKGGIQNTVDRLTRDGIFDYYALAEEWARHIGKNHVFVKPYERTQFVNGDIIADFLSILGVDDLSGSRRTKGDPNPSLTRDQVHILESFVAAGIDSQIDGVLRKPFGIPSGSSSHLLSPDAREEILKTVDDGNSRLAREYLGRPDGILFRDPLPNETDADWQELEFPATGYLLRTVQHMIDRRFVQVRRQIEVLDKEVQRLKQSPSTSFLADDSTDGNPGT</sequence>
<evidence type="ECO:0000313" key="1">
    <source>
        <dbReference type="EMBL" id="GAA2016447.1"/>
    </source>
</evidence>
<proteinExistence type="predicted"/>
<dbReference type="RefSeq" id="WP_344311070.1">
    <property type="nucleotide sequence ID" value="NZ_BAAANO010000051.1"/>
</dbReference>
<evidence type="ECO:0000313" key="2">
    <source>
        <dbReference type="Proteomes" id="UP001500755"/>
    </source>
</evidence>
<dbReference type="Gene3D" id="3.40.50.300">
    <property type="entry name" value="P-loop containing nucleotide triphosphate hydrolases"/>
    <property type="match status" value="1"/>
</dbReference>
<dbReference type="Proteomes" id="UP001500755">
    <property type="component" value="Unassembled WGS sequence"/>
</dbReference>